<keyword evidence="2" id="KW-0645">Protease</keyword>
<dbReference type="Pfam" id="PF02868">
    <property type="entry name" value="Peptidase_M4_C"/>
    <property type="match status" value="1"/>
</dbReference>
<dbReference type="Gene3D" id="3.10.170.10">
    <property type="match status" value="1"/>
</dbReference>
<accession>A0ABY8WUF8</accession>
<evidence type="ECO:0000313" key="11">
    <source>
        <dbReference type="Proteomes" id="UP001240150"/>
    </source>
</evidence>
<keyword evidence="5" id="KW-0378">Hydrolase</keyword>
<evidence type="ECO:0000256" key="8">
    <source>
        <dbReference type="SAM" id="SignalP"/>
    </source>
</evidence>
<keyword evidence="7" id="KW-0482">Metalloprotease</keyword>
<feature type="signal peptide" evidence="8">
    <location>
        <begin position="1"/>
        <end position="28"/>
    </location>
</feature>
<dbReference type="InterPro" id="IPR011096">
    <property type="entry name" value="FTP_domain"/>
</dbReference>
<dbReference type="InterPro" id="IPR036573">
    <property type="entry name" value="CBM_sf_5/12"/>
</dbReference>
<dbReference type="InterPro" id="IPR023612">
    <property type="entry name" value="Peptidase_M4"/>
</dbReference>
<evidence type="ECO:0000256" key="5">
    <source>
        <dbReference type="ARBA" id="ARBA00022801"/>
    </source>
</evidence>
<dbReference type="InterPro" id="IPR050728">
    <property type="entry name" value="Zinc_Metalloprotease_M4"/>
</dbReference>
<keyword evidence="4 8" id="KW-0732">Signal</keyword>
<evidence type="ECO:0000259" key="9">
    <source>
        <dbReference type="SMART" id="SM00495"/>
    </source>
</evidence>
<dbReference type="SUPFAM" id="SSF55486">
    <property type="entry name" value="Metalloproteases ('zincins'), catalytic domain"/>
    <property type="match status" value="1"/>
</dbReference>
<evidence type="ECO:0000256" key="7">
    <source>
        <dbReference type="ARBA" id="ARBA00023049"/>
    </source>
</evidence>
<gene>
    <name evidence="10" type="ORF">ACTOB_004033</name>
</gene>
<proteinExistence type="inferred from homology"/>
<dbReference type="Pfam" id="PF07504">
    <property type="entry name" value="FTP"/>
    <property type="match status" value="1"/>
</dbReference>
<dbReference type="InterPro" id="IPR003610">
    <property type="entry name" value="CBM5/12"/>
</dbReference>
<reference evidence="10 11" key="1">
    <citation type="submission" date="2023-06" db="EMBL/GenBank/DDBJ databases">
        <authorList>
            <person name="Yushchuk O."/>
            <person name="Binda E."/>
            <person name="Ruckert-Reed C."/>
            <person name="Fedorenko V."/>
            <person name="Kalinowski J."/>
            <person name="Marinelli F."/>
        </authorList>
    </citation>
    <scope>NUCLEOTIDE SEQUENCE [LARGE SCALE GENOMIC DNA]</scope>
    <source>
        <strain evidence="10 11">NRRL 3884</strain>
    </source>
</reference>
<keyword evidence="11" id="KW-1185">Reference proteome</keyword>
<feature type="domain" description="Chitin-binding type-3" evidence="9">
    <location>
        <begin position="729"/>
        <end position="774"/>
    </location>
</feature>
<dbReference type="RefSeq" id="WP_284921851.1">
    <property type="nucleotide sequence ID" value="NZ_CP126980.1"/>
</dbReference>
<protein>
    <submittedName>
        <fullName evidence="10">M4 family metallopeptidase</fullName>
    </submittedName>
</protein>
<dbReference type="SUPFAM" id="SSF51055">
    <property type="entry name" value="Carbohydrate binding domain"/>
    <property type="match status" value="1"/>
</dbReference>
<dbReference type="Gene3D" id="1.10.390.10">
    <property type="entry name" value="Neutral Protease Domain 2"/>
    <property type="match status" value="1"/>
</dbReference>
<evidence type="ECO:0000256" key="3">
    <source>
        <dbReference type="ARBA" id="ARBA00022723"/>
    </source>
</evidence>
<dbReference type="PANTHER" id="PTHR33794:SF1">
    <property type="entry name" value="BACILLOLYSIN"/>
    <property type="match status" value="1"/>
</dbReference>
<dbReference type="InterPro" id="IPR001570">
    <property type="entry name" value="Peptidase_M4_C_domain"/>
</dbReference>
<dbReference type="Gene3D" id="2.60.40.10">
    <property type="entry name" value="Immunoglobulins"/>
    <property type="match status" value="1"/>
</dbReference>
<evidence type="ECO:0000313" key="10">
    <source>
        <dbReference type="EMBL" id="WIN00334.1"/>
    </source>
</evidence>
<feature type="chain" id="PRO_5045976675" evidence="8">
    <location>
        <begin position="29"/>
        <end position="777"/>
    </location>
</feature>
<keyword evidence="3" id="KW-0479">Metal-binding</keyword>
<name>A0ABY8WUF8_9ACTN</name>
<organism evidence="10 11">
    <name type="scientific">Actinoplanes oblitus</name>
    <dbReference type="NCBI Taxonomy" id="3040509"/>
    <lineage>
        <taxon>Bacteria</taxon>
        <taxon>Bacillati</taxon>
        <taxon>Actinomycetota</taxon>
        <taxon>Actinomycetes</taxon>
        <taxon>Micromonosporales</taxon>
        <taxon>Micromonosporaceae</taxon>
        <taxon>Actinoplanes</taxon>
    </lineage>
</organism>
<dbReference type="CDD" id="cd09597">
    <property type="entry name" value="M4_TLP"/>
    <property type="match status" value="1"/>
</dbReference>
<dbReference type="InterPro" id="IPR013856">
    <property type="entry name" value="Peptidase_M4_domain"/>
</dbReference>
<dbReference type="PANTHER" id="PTHR33794">
    <property type="entry name" value="BACILLOLYSIN"/>
    <property type="match status" value="1"/>
</dbReference>
<dbReference type="CDD" id="cd12215">
    <property type="entry name" value="ChiC_BD"/>
    <property type="match status" value="1"/>
</dbReference>
<dbReference type="PROSITE" id="PS51318">
    <property type="entry name" value="TAT"/>
    <property type="match status" value="1"/>
</dbReference>
<evidence type="ECO:0000256" key="2">
    <source>
        <dbReference type="ARBA" id="ARBA00022670"/>
    </source>
</evidence>
<dbReference type="Gene3D" id="2.10.10.20">
    <property type="entry name" value="Carbohydrate-binding module superfamily 5/12"/>
    <property type="match status" value="1"/>
</dbReference>
<dbReference type="Pfam" id="PF01447">
    <property type="entry name" value="Peptidase_M4"/>
    <property type="match status" value="1"/>
</dbReference>
<sequence length="777" mass="78027">MTTRSVRTVLAALTVGATTIAFAPPASAQAAPPASTPPAATPPATALAVADRAAASGLDALAKGPDDAFLRRTAVSGLGGLRYVTYDRTYRGLPVVGGDATVVVDAAGHVTDTLAADHGRVTLGSLTPRIPAARAAATARGQLDTVSEATRPQLVVYALTAQPRLAYETLLAGTRDRAPSRLHVWVDARTGKVLSTKDDVVFEAARGYLNGSVQIDTNGGLLQDPQRSGLSCGNYSSKQTYRNGGTGTGTDLQTACVDAYYGVEQEWNMLQSWLGRNGISGTGRAFPLYTGLNAVNAYWDGSTGTFGHNQSNTAQAVSMDVVGHEMGHAIDQFTGAGTAAESGLGEATGDIFGALTEHFANNASDPADYTVGEEINLVGSGPIRYMYNPGTNGDPSCYSSSIPNTEVHAAAGPTNHWFYLLAEGSRPANGNPASPTCDGSTVTGIGIQKAGQIFMSAMNMKTSGWSAPKYRGATVRAAVTLFGAGSRECASTKAAWSAVSIGAQSGEPACTTVPSDDFSLSTSPTAGTLAQGGTVTTTVATQLTAGNAQTVTLSASGLPSGVTATFSPATVTAGQSATLTLRATATAALGSKAITITGTAPSGSHTATYTATVTTGQPTGNDFSVSLSPASGTVAPGDSATASIATAVTSGNAQTVNLTVSGAPTGVTAAVSPPSVTAGGSATLTVTVAATAAAGTYPLTITGSGADNTHTATYTLTVSGTPPTGCGGVAAWSATRGYVPGDKVSYNGHLWNSTWYSTGAEPGAPGSWAVWTDAGPC</sequence>
<comment type="similarity">
    <text evidence="1">Belongs to the peptidase M4 family.</text>
</comment>
<evidence type="ECO:0000256" key="1">
    <source>
        <dbReference type="ARBA" id="ARBA00009388"/>
    </source>
</evidence>
<dbReference type="Proteomes" id="UP001240150">
    <property type="component" value="Chromosome"/>
</dbReference>
<dbReference type="PRINTS" id="PR00730">
    <property type="entry name" value="THERMOLYSIN"/>
</dbReference>
<dbReference type="EMBL" id="CP126980">
    <property type="protein sequence ID" value="WIN00334.1"/>
    <property type="molecule type" value="Genomic_DNA"/>
</dbReference>
<keyword evidence="6" id="KW-0862">Zinc</keyword>
<dbReference type="InterPro" id="IPR013783">
    <property type="entry name" value="Ig-like_fold"/>
</dbReference>
<evidence type="ECO:0000256" key="4">
    <source>
        <dbReference type="ARBA" id="ARBA00022729"/>
    </source>
</evidence>
<dbReference type="InterPro" id="IPR006311">
    <property type="entry name" value="TAT_signal"/>
</dbReference>
<dbReference type="InterPro" id="IPR027268">
    <property type="entry name" value="Peptidase_M4/M1_CTD_sf"/>
</dbReference>
<dbReference type="SMART" id="SM00495">
    <property type="entry name" value="ChtBD3"/>
    <property type="match status" value="1"/>
</dbReference>
<evidence type="ECO:0000256" key="6">
    <source>
        <dbReference type="ARBA" id="ARBA00022833"/>
    </source>
</evidence>